<comment type="similarity">
    <text evidence="8 9">Belongs to the TRAP transporter small permease family.</text>
</comment>
<keyword evidence="4 9" id="KW-0997">Cell inner membrane</keyword>
<name>A0A2T7UUP9_9RHOB</name>
<dbReference type="Proteomes" id="UP000244810">
    <property type="component" value="Unassembled WGS sequence"/>
</dbReference>
<sequence>MSCGFAALLALLLSSAHILARFAGNDAWIARYHEVMIYLLVWAVLLSGALLVAEGRHIGVDLVVANCSEPVRRKLEIATTLISLIFSGTLVWYGGLITCEARDIGERSLIALRFPMWMYFAAQTTSCALMSVLFLFRLVALITGAGGPGSEGL</sequence>
<dbReference type="RefSeq" id="WP_107750665.1">
    <property type="nucleotide sequence ID" value="NZ_QBKF01000002.1"/>
</dbReference>
<evidence type="ECO:0000256" key="5">
    <source>
        <dbReference type="ARBA" id="ARBA00022692"/>
    </source>
</evidence>
<dbReference type="PANTHER" id="PTHR35011">
    <property type="entry name" value="2,3-DIKETO-L-GULONATE TRAP TRANSPORTER SMALL PERMEASE PROTEIN YIAM"/>
    <property type="match status" value="1"/>
</dbReference>
<dbReference type="OrthoDB" id="7843639at2"/>
<accession>A0A2T7UUP9</accession>
<keyword evidence="13" id="KW-1185">Reference proteome</keyword>
<feature type="transmembrane region" description="Helical" evidence="9">
    <location>
        <begin position="36"/>
        <end position="54"/>
    </location>
</feature>
<feature type="domain" description="Tripartite ATP-independent periplasmic transporters DctQ component" evidence="11">
    <location>
        <begin position="12"/>
        <end position="142"/>
    </location>
</feature>
<evidence type="ECO:0000256" key="4">
    <source>
        <dbReference type="ARBA" id="ARBA00022519"/>
    </source>
</evidence>
<dbReference type="EMBL" id="QDDR01000002">
    <property type="protein sequence ID" value="PVE48447.1"/>
    <property type="molecule type" value="Genomic_DNA"/>
</dbReference>
<dbReference type="Pfam" id="PF04290">
    <property type="entry name" value="DctQ"/>
    <property type="match status" value="1"/>
</dbReference>
<evidence type="ECO:0000256" key="8">
    <source>
        <dbReference type="ARBA" id="ARBA00038436"/>
    </source>
</evidence>
<keyword evidence="6 9" id="KW-1133">Transmembrane helix</keyword>
<dbReference type="InterPro" id="IPR055348">
    <property type="entry name" value="DctQ"/>
</dbReference>
<organism evidence="12 13">
    <name type="scientific">Pararhodobacter aggregans</name>
    <dbReference type="NCBI Taxonomy" id="404875"/>
    <lineage>
        <taxon>Bacteria</taxon>
        <taxon>Pseudomonadati</taxon>
        <taxon>Pseudomonadota</taxon>
        <taxon>Alphaproteobacteria</taxon>
        <taxon>Rhodobacterales</taxon>
        <taxon>Paracoccaceae</taxon>
        <taxon>Pararhodobacter</taxon>
    </lineage>
</organism>
<evidence type="ECO:0000259" key="11">
    <source>
        <dbReference type="Pfam" id="PF04290"/>
    </source>
</evidence>
<reference evidence="12 13" key="1">
    <citation type="journal article" date="2011" name="Syst. Appl. Microbiol.">
        <title>Defluviimonas denitrificans gen. nov., sp. nov., and Pararhodobacter aggregans gen. nov., sp. nov., non-phototrophic Rhodobacteraceae from the biofilter of a marine aquaculture.</title>
        <authorList>
            <person name="Foesel B.U."/>
            <person name="Drake H.L."/>
            <person name="Schramm A."/>
        </authorList>
    </citation>
    <scope>NUCLEOTIDE SEQUENCE [LARGE SCALE GENOMIC DNA]</scope>
    <source>
        <strain evidence="12 13">D1-19</strain>
    </source>
</reference>
<feature type="chain" id="PRO_5015699704" description="TRAP transporter small permease protein" evidence="10">
    <location>
        <begin position="21"/>
        <end position="153"/>
    </location>
</feature>
<keyword evidence="2 9" id="KW-0813">Transport</keyword>
<dbReference type="PANTHER" id="PTHR35011:SF2">
    <property type="entry name" value="2,3-DIKETO-L-GULONATE TRAP TRANSPORTER SMALL PERMEASE PROTEIN YIAM"/>
    <property type="match status" value="1"/>
</dbReference>
<keyword evidence="5 9" id="KW-0812">Transmembrane</keyword>
<protein>
    <recommendedName>
        <fullName evidence="9">TRAP transporter small permease protein</fullName>
    </recommendedName>
</protein>
<evidence type="ECO:0000256" key="10">
    <source>
        <dbReference type="SAM" id="SignalP"/>
    </source>
</evidence>
<keyword evidence="3" id="KW-1003">Cell membrane</keyword>
<dbReference type="GO" id="GO:0005886">
    <property type="term" value="C:plasma membrane"/>
    <property type="evidence" value="ECO:0007669"/>
    <property type="project" value="UniProtKB-SubCell"/>
</dbReference>
<keyword evidence="7 9" id="KW-0472">Membrane</keyword>
<evidence type="ECO:0000256" key="2">
    <source>
        <dbReference type="ARBA" id="ARBA00022448"/>
    </source>
</evidence>
<evidence type="ECO:0000256" key="6">
    <source>
        <dbReference type="ARBA" id="ARBA00022989"/>
    </source>
</evidence>
<feature type="signal peptide" evidence="10">
    <location>
        <begin position="1"/>
        <end position="20"/>
    </location>
</feature>
<keyword evidence="10" id="KW-0732">Signal</keyword>
<evidence type="ECO:0000313" key="13">
    <source>
        <dbReference type="Proteomes" id="UP000244810"/>
    </source>
</evidence>
<comment type="subunit">
    <text evidence="9">The complex comprises the extracytoplasmic solute receptor protein and the two transmembrane proteins.</text>
</comment>
<dbReference type="AlphaFoldDB" id="A0A2T7UUP9"/>
<feature type="transmembrane region" description="Helical" evidence="9">
    <location>
        <begin position="116"/>
        <end position="136"/>
    </location>
</feature>
<proteinExistence type="inferred from homology"/>
<comment type="subcellular location">
    <subcellularLocation>
        <location evidence="1 9">Cell inner membrane</location>
        <topology evidence="1 9">Multi-pass membrane protein</topology>
    </subcellularLocation>
</comment>
<dbReference type="InterPro" id="IPR007387">
    <property type="entry name" value="TRAP_DctQ"/>
</dbReference>
<comment type="caution">
    <text evidence="9">Lacks conserved residue(s) required for the propagation of feature annotation.</text>
</comment>
<dbReference type="GO" id="GO:0015740">
    <property type="term" value="P:C4-dicarboxylate transport"/>
    <property type="evidence" value="ECO:0007669"/>
    <property type="project" value="TreeGrafter"/>
</dbReference>
<comment type="caution">
    <text evidence="12">The sequence shown here is derived from an EMBL/GenBank/DDBJ whole genome shotgun (WGS) entry which is preliminary data.</text>
</comment>
<gene>
    <name evidence="12" type="ORF">DDE23_05130</name>
</gene>
<feature type="transmembrane region" description="Helical" evidence="9">
    <location>
        <begin position="75"/>
        <end position="96"/>
    </location>
</feature>
<evidence type="ECO:0000256" key="3">
    <source>
        <dbReference type="ARBA" id="ARBA00022475"/>
    </source>
</evidence>
<evidence type="ECO:0000256" key="7">
    <source>
        <dbReference type="ARBA" id="ARBA00023136"/>
    </source>
</evidence>
<evidence type="ECO:0000256" key="9">
    <source>
        <dbReference type="RuleBase" id="RU369079"/>
    </source>
</evidence>
<evidence type="ECO:0000256" key="1">
    <source>
        <dbReference type="ARBA" id="ARBA00004429"/>
    </source>
</evidence>
<evidence type="ECO:0000313" key="12">
    <source>
        <dbReference type="EMBL" id="PVE48447.1"/>
    </source>
</evidence>
<dbReference type="GO" id="GO:0022857">
    <property type="term" value="F:transmembrane transporter activity"/>
    <property type="evidence" value="ECO:0007669"/>
    <property type="project" value="UniProtKB-UniRule"/>
</dbReference>
<comment type="function">
    <text evidence="9">Part of the tripartite ATP-independent periplasmic (TRAP) transport system.</text>
</comment>